<accession>A0ABY6CZ90</accession>
<protein>
    <recommendedName>
        <fullName evidence="2">histidine kinase</fullName>
        <ecNumber evidence="2">2.7.13.3</ecNumber>
    </recommendedName>
</protein>
<evidence type="ECO:0000256" key="2">
    <source>
        <dbReference type="ARBA" id="ARBA00012438"/>
    </source>
</evidence>
<keyword evidence="5" id="KW-0472">Membrane</keyword>
<keyword evidence="4" id="KW-0175">Coiled coil</keyword>
<gene>
    <name evidence="7" type="ORF">N7E81_17875</name>
</gene>
<evidence type="ECO:0000313" key="7">
    <source>
        <dbReference type="EMBL" id="UXX79225.1"/>
    </source>
</evidence>
<dbReference type="InterPro" id="IPR004358">
    <property type="entry name" value="Sig_transdc_His_kin-like_C"/>
</dbReference>
<evidence type="ECO:0000256" key="4">
    <source>
        <dbReference type="SAM" id="Coils"/>
    </source>
</evidence>
<dbReference type="PROSITE" id="PS50005">
    <property type="entry name" value="TPR"/>
    <property type="match status" value="1"/>
</dbReference>
<proteinExistence type="predicted"/>
<feature type="coiled-coil region" evidence="4">
    <location>
        <begin position="412"/>
        <end position="448"/>
    </location>
</feature>
<dbReference type="Pfam" id="PF13424">
    <property type="entry name" value="TPR_12"/>
    <property type="match status" value="1"/>
</dbReference>
<evidence type="ECO:0000313" key="8">
    <source>
        <dbReference type="Proteomes" id="UP001062165"/>
    </source>
</evidence>
<dbReference type="InterPro" id="IPR019734">
    <property type="entry name" value="TPR_rpt"/>
</dbReference>
<dbReference type="PRINTS" id="PR00344">
    <property type="entry name" value="BCTRLSENSOR"/>
</dbReference>
<evidence type="ECO:0000256" key="3">
    <source>
        <dbReference type="PROSITE-ProRule" id="PRU00339"/>
    </source>
</evidence>
<name>A0ABY6CZ90_9BACT</name>
<dbReference type="Gene3D" id="1.10.287.130">
    <property type="match status" value="1"/>
</dbReference>
<dbReference type="InterPro" id="IPR003594">
    <property type="entry name" value="HATPase_dom"/>
</dbReference>
<dbReference type="SUPFAM" id="SSF55874">
    <property type="entry name" value="ATPase domain of HSP90 chaperone/DNA topoisomerase II/histidine kinase"/>
    <property type="match status" value="1"/>
</dbReference>
<dbReference type="SMART" id="SM00028">
    <property type="entry name" value="TPR"/>
    <property type="match status" value="3"/>
</dbReference>
<feature type="domain" description="Histidine kinase" evidence="6">
    <location>
        <begin position="535"/>
        <end position="781"/>
    </location>
</feature>
<dbReference type="PANTHER" id="PTHR43065">
    <property type="entry name" value="SENSOR HISTIDINE KINASE"/>
    <property type="match status" value="1"/>
</dbReference>
<keyword evidence="7" id="KW-0067">ATP-binding</keyword>
<evidence type="ECO:0000256" key="1">
    <source>
        <dbReference type="ARBA" id="ARBA00000085"/>
    </source>
</evidence>
<keyword evidence="5" id="KW-0812">Transmembrane</keyword>
<reference evidence="7" key="1">
    <citation type="submission" date="2022-10" db="EMBL/GenBank/DDBJ databases">
        <title>Comparative genomics and taxonomic characterization of three novel marine species of genus Reichenbachiella exhibiting antioxidant and polysaccharide degradation activities.</title>
        <authorList>
            <person name="Muhammad N."/>
            <person name="Lee Y.-J."/>
            <person name="Ko J."/>
            <person name="Kim S.-G."/>
        </authorList>
    </citation>
    <scope>NUCLEOTIDE SEQUENCE</scope>
    <source>
        <strain evidence="7">Wsw4-B4</strain>
    </source>
</reference>
<dbReference type="Pfam" id="PF02518">
    <property type="entry name" value="HATPase_c"/>
    <property type="match status" value="1"/>
</dbReference>
<dbReference type="Gene3D" id="3.30.565.10">
    <property type="entry name" value="Histidine kinase-like ATPase, C-terminal domain"/>
    <property type="match status" value="1"/>
</dbReference>
<dbReference type="GO" id="GO:0005524">
    <property type="term" value="F:ATP binding"/>
    <property type="evidence" value="ECO:0007669"/>
    <property type="project" value="UniProtKB-KW"/>
</dbReference>
<dbReference type="PROSITE" id="PS50109">
    <property type="entry name" value="HIS_KIN"/>
    <property type="match status" value="1"/>
</dbReference>
<feature type="coiled-coil region" evidence="4">
    <location>
        <begin position="499"/>
        <end position="526"/>
    </location>
</feature>
<keyword evidence="7" id="KW-0547">Nucleotide-binding</keyword>
<sequence>MNLLLAKLKPLLLTVLFLYSTGTIGLAQSTSHQEHARINALLANAKTNLSNQNLTTSLNQAQSALRIAEQIEDVQKTWEAENLIGEIYLTQNDFQKAIQLFLELSIEAEKVRNYSVSANGYLSLANIYSHMGAFVKANETYEVAYNQFSQIDYELGMVEVTAAASLNHLTANEAKKALTSFKKLLALAEKDSLAYFKLIAHDGLLEAYHKLKEDKKGIAIGEAYLSIIANEGGSPQMAANANNRMASMYFEMKDYQKALATLQKSESISIQNRTNNKILVQSYLQLAETYEALNNQAQANAYQTKYEQLSQSLPEEITYHPDDLEDAETLARELERNSKAIITEAFLTKKEVERNKRKDVMNDELARLKYLEHEALVGNRNIGHTALEAEYIHQDLMVAQHEFESTERQSEILSYKESLIRHQLELKVAEEEKLILEQEAEIQKRKQQIYLILGGAFLLITIILGVEYIRIRKLNKLLKSQQATIHQRNVELEMSNATIMEKNSKLHKAHNELKRTQANLIQAEKMSALGMLTAGIAHEVNNPISFVSNGLQILEENISEAFDDLTTFEQIIQLNDIDEIKSNYNIFKSENTSISVLKKDTADLLGDVKFGASRITEIVDGLRIFSRKDEKKFKKAHLHEIIDSALLISKSKYKGRVQIIKEYGSDIPSIDCFPGQLNQIFINLIGNAADAIEGEGWIKIMLQSIGSKYVRVIVQDSGSGMTEEVKKKIFEPLYTTKESGKGTGLGLSISMDIIKTHRGHIDVRSKVGVGTAFILTLQVDLMKSEKSSNQS</sequence>
<dbReference type="InterPro" id="IPR011990">
    <property type="entry name" value="TPR-like_helical_dom_sf"/>
</dbReference>
<dbReference type="PANTHER" id="PTHR43065:SF50">
    <property type="entry name" value="HISTIDINE KINASE"/>
    <property type="match status" value="1"/>
</dbReference>
<comment type="catalytic activity">
    <reaction evidence="1">
        <text>ATP + protein L-histidine = ADP + protein N-phospho-L-histidine.</text>
        <dbReference type="EC" id="2.7.13.3"/>
    </reaction>
</comment>
<evidence type="ECO:0000256" key="5">
    <source>
        <dbReference type="SAM" id="Phobius"/>
    </source>
</evidence>
<organism evidence="7 8">
    <name type="scientific">Reichenbachiella carrageenanivorans</name>
    <dbReference type="NCBI Taxonomy" id="2979869"/>
    <lineage>
        <taxon>Bacteria</taxon>
        <taxon>Pseudomonadati</taxon>
        <taxon>Bacteroidota</taxon>
        <taxon>Cytophagia</taxon>
        <taxon>Cytophagales</taxon>
        <taxon>Reichenbachiellaceae</taxon>
        <taxon>Reichenbachiella</taxon>
    </lineage>
</organism>
<dbReference type="RefSeq" id="WP_263050968.1">
    <property type="nucleotide sequence ID" value="NZ_CP106735.1"/>
</dbReference>
<keyword evidence="5" id="KW-1133">Transmembrane helix</keyword>
<dbReference type="InterPro" id="IPR036890">
    <property type="entry name" value="HATPase_C_sf"/>
</dbReference>
<dbReference type="InterPro" id="IPR005467">
    <property type="entry name" value="His_kinase_dom"/>
</dbReference>
<dbReference type="Gene3D" id="1.25.40.10">
    <property type="entry name" value="Tetratricopeptide repeat domain"/>
    <property type="match status" value="2"/>
</dbReference>
<dbReference type="SUPFAM" id="SSF48452">
    <property type="entry name" value="TPR-like"/>
    <property type="match status" value="1"/>
</dbReference>
<feature type="repeat" description="TPR" evidence="3">
    <location>
        <begin position="239"/>
        <end position="272"/>
    </location>
</feature>
<feature type="transmembrane region" description="Helical" evidence="5">
    <location>
        <begin position="449"/>
        <end position="469"/>
    </location>
</feature>
<keyword evidence="3" id="KW-0802">TPR repeat</keyword>
<dbReference type="SMART" id="SM00387">
    <property type="entry name" value="HATPase_c"/>
    <property type="match status" value="1"/>
</dbReference>
<dbReference type="EMBL" id="CP106735">
    <property type="protein sequence ID" value="UXX79225.1"/>
    <property type="molecule type" value="Genomic_DNA"/>
</dbReference>
<dbReference type="Proteomes" id="UP001062165">
    <property type="component" value="Chromosome"/>
</dbReference>
<dbReference type="SUPFAM" id="SSF47384">
    <property type="entry name" value="Homodimeric domain of signal transducing histidine kinase"/>
    <property type="match status" value="1"/>
</dbReference>
<dbReference type="EC" id="2.7.13.3" evidence="2"/>
<keyword evidence="8" id="KW-1185">Reference proteome</keyword>
<dbReference type="InterPro" id="IPR036097">
    <property type="entry name" value="HisK_dim/P_sf"/>
</dbReference>
<evidence type="ECO:0000259" key="6">
    <source>
        <dbReference type="PROSITE" id="PS50109"/>
    </source>
</evidence>